<protein>
    <submittedName>
        <fullName evidence="2">Uncharacterized protein</fullName>
    </submittedName>
</protein>
<accession>A0AAV2L674</accession>
<feature type="compositionally biased region" description="Basic and acidic residues" evidence="1">
    <location>
        <begin position="117"/>
        <end position="128"/>
    </location>
</feature>
<evidence type="ECO:0000256" key="1">
    <source>
        <dbReference type="SAM" id="MobiDB-lite"/>
    </source>
</evidence>
<evidence type="ECO:0000313" key="2">
    <source>
        <dbReference type="EMBL" id="CAL1597434.1"/>
    </source>
</evidence>
<dbReference type="Proteomes" id="UP001497482">
    <property type="component" value="Chromosome 21"/>
</dbReference>
<name>A0AAV2L674_KNICA</name>
<sequence length="303" mass="32790">MLRPPNTYVPTCAASYTRLSAPPRCAAVDPVRGPHDFILVLSEADPALCLCSGSMGSLFRALAPERLSVGLRESDGAALQWSEDESSGPPYHRERRNAISSEAPSDRGVTEEPSTSTEERSSHLKKELHSALPHLPDHALPYRGTLFAMDPRNGYLDSHYCTLKAPRLHLLHKDPNDCDTSFVAPVWVGLLPPVLSASFRPLPPRPRPDPGLVQTQPSSRPSPRPDPGLVQTQPSSRPRPRPDPGLVQTQASSRPSPRPDPALVQTQASSRPSPRPDPGLVQTQASYQRPPPLSSSDAIGIAP</sequence>
<feature type="region of interest" description="Disordered" evidence="1">
    <location>
        <begin position="199"/>
        <end position="303"/>
    </location>
</feature>
<reference evidence="2 3" key="1">
    <citation type="submission" date="2024-04" db="EMBL/GenBank/DDBJ databases">
        <authorList>
            <person name="Waldvogel A.-M."/>
            <person name="Schoenle A."/>
        </authorList>
    </citation>
    <scope>NUCLEOTIDE SEQUENCE [LARGE SCALE GENOMIC DNA]</scope>
</reference>
<dbReference type="EMBL" id="OZ035843">
    <property type="protein sequence ID" value="CAL1597434.1"/>
    <property type="molecule type" value="Genomic_DNA"/>
</dbReference>
<evidence type="ECO:0000313" key="3">
    <source>
        <dbReference type="Proteomes" id="UP001497482"/>
    </source>
</evidence>
<proteinExistence type="predicted"/>
<keyword evidence="3" id="KW-1185">Reference proteome</keyword>
<dbReference type="AlphaFoldDB" id="A0AAV2L674"/>
<organism evidence="2 3">
    <name type="scientific">Knipowitschia caucasica</name>
    <name type="common">Caucasian dwarf goby</name>
    <name type="synonym">Pomatoschistus caucasicus</name>
    <dbReference type="NCBI Taxonomy" id="637954"/>
    <lineage>
        <taxon>Eukaryota</taxon>
        <taxon>Metazoa</taxon>
        <taxon>Chordata</taxon>
        <taxon>Craniata</taxon>
        <taxon>Vertebrata</taxon>
        <taxon>Euteleostomi</taxon>
        <taxon>Actinopterygii</taxon>
        <taxon>Neopterygii</taxon>
        <taxon>Teleostei</taxon>
        <taxon>Neoteleostei</taxon>
        <taxon>Acanthomorphata</taxon>
        <taxon>Gobiaria</taxon>
        <taxon>Gobiiformes</taxon>
        <taxon>Gobioidei</taxon>
        <taxon>Gobiidae</taxon>
        <taxon>Gobiinae</taxon>
        <taxon>Knipowitschia</taxon>
    </lineage>
</organism>
<gene>
    <name evidence="2" type="ORF">KC01_LOCUS25939</name>
</gene>
<feature type="region of interest" description="Disordered" evidence="1">
    <location>
        <begin position="75"/>
        <end position="128"/>
    </location>
</feature>